<dbReference type="AlphaFoldDB" id="A0A402CTW9"/>
<proteinExistence type="predicted"/>
<organism evidence="1 2">
    <name type="scientific">Capsulimonas corticalis</name>
    <dbReference type="NCBI Taxonomy" id="2219043"/>
    <lineage>
        <taxon>Bacteria</taxon>
        <taxon>Bacillati</taxon>
        <taxon>Armatimonadota</taxon>
        <taxon>Armatimonadia</taxon>
        <taxon>Capsulimonadales</taxon>
        <taxon>Capsulimonadaceae</taxon>
        <taxon>Capsulimonas</taxon>
    </lineage>
</organism>
<dbReference type="InterPro" id="IPR037883">
    <property type="entry name" value="Knr4/Smi1-like_sf"/>
</dbReference>
<gene>
    <name evidence="1" type="ORF">CCAX7_008130</name>
</gene>
<dbReference type="RefSeq" id="WP_119320825.1">
    <property type="nucleotide sequence ID" value="NZ_AP025739.1"/>
</dbReference>
<dbReference type="OrthoDB" id="159453at2"/>
<evidence type="ECO:0000313" key="1">
    <source>
        <dbReference type="EMBL" id="BDI28762.1"/>
    </source>
</evidence>
<sequence length="208" mass="22963">MDIDTLIAQIRARAQDANLATDDGRAPGKVAAPPATEAQVSAAVVQLGFLLPSLLRRLYLEIGAGGFGPGHGLFSVIVDTDTLADQYKARREPGKDRRPTNWPDGLLPIVDWGSGILSAVDCMKPDLPVIRLDANMPKVDVLTRVPSEWHYEKAGRVSEACWVESASLQRWLEDWVEGRQLFYRAYSLATLDVDLEGDDDEEEESDEE</sequence>
<dbReference type="InterPro" id="IPR018958">
    <property type="entry name" value="Knr4/Smi1-like_dom"/>
</dbReference>
<name>A0A402CTW9_9BACT</name>
<dbReference type="SUPFAM" id="SSF160631">
    <property type="entry name" value="SMI1/KNR4-like"/>
    <property type="match status" value="1"/>
</dbReference>
<dbReference type="Proteomes" id="UP000287394">
    <property type="component" value="Chromosome"/>
</dbReference>
<dbReference type="KEGG" id="ccot:CCAX7_008130"/>
<dbReference type="EMBL" id="AP025739">
    <property type="protein sequence ID" value="BDI28762.1"/>
    <property type="molecule type" value="Genomic_DNA"/>
</dbReference>
<reference evidence="1 2" key="1">
    <citation type="journal article" date="2019" name="Int. J. Syst. Evol. Microbiol.">
        <title>Capsulimonas corticalis gen. nov., sp. nov., an aerobic capsulated bacterium, of a novel bacterial order, Capsulimonadales ord. nov., of the class Armatimonadia of the phylum Armatimonadetes.</title>
        <authorList>
            <person name="Li J."/>
            <person name="Kudo C."/>
            <person name="Tonouchi A."/>
        </authorList>
    </citation>
    <scope>NUCLEOTIDE SEQUENCE [LARGE SCALE GENOMIC DNA]</scope>
    <source>
        <strain evidence="1 2">AX-7</strain>
    </source>
</reference>
<keyword evidence="2" id="KW-1185">Reference proteome</keyword>
<accession>A0A402CTW9</accession>
<evidence type="ECO:0000313" key="2">
    <source>
        <dbReference type="Proteomes" id="UP000287394"/>
    </source>
</evidence>
<protein>
    <submittedName>
        <fullName evidence="1">Uncharacterized protein</fullName>
    </submittedName>
</protein>
<dbReference type="Pfam" id="PF09346">
    <property type="entry name" value="SMI1_KNR4"/>
    <property type="match status" value="1"/>
</dbReference>